<feature type="region of interest" description="Disordered" evidence="1">
    <location>
        <begin position="25"/>
        <end position="45"/>
    </location>
</feature>
<dbReference type="Proteomes" id="UP000824469">
    <property type="component" value="Unassembled WGS sequence"/>
</dbReference>
<evidence type="ECO:0000313" key="2">
    <source>
        <dbReference type="EMBL" id="KAH9300229.1"/>
    </source>
</evidence>
<comment type="caution">
    <text evidence="2">The sequence shown here is derived from an EMBL/GenBank/DDBJ whole genome shotgun (WGS) entry which is preliminary data.</text>
</comment>
<feature type="non-terminal residue" evidence="2">
    <location>
        <position position="75"/>
    </location>
</feature>
<name>A0AA38CNX2_TAXCH</name>
<dbReference type="AlphaFoldDB" id="A0AA38CNX2"/>
<protein>
    <submittedName>
        <fullName evidence="2">Uncharacterized protein</fullName>
    </submittedName>
</protein>
<evidence type="ECO:0000256" key="1">
    <source>
        <dbReference type="SAM" id="MobiDB-lite"/>
    </source>
</evidence>
<organism evidence="2 3">
    <name type="scientific">Taxus chinensis</name>
    <name type="common">Chinese yew</name>
    <name type="synonym">Taxus wallichiana var. chinensis</name>
    <dbReference type="NCBI Taxonomy" id="29808"/>
    <lineage>
        <taxon>Eukaryota</taxon>
        <taxon>Viridiplantae</taxon>
        <taxon>Streptophyta</taxon>
        <taxon>Embryophyta</taxon>
        <taxon>Tracheophyta</taxon>
        <taxon>Spermatophyta</taxon>
        <taxon>Pinopsida</taxon>
        <taxon>Pinidae</taxon>
        <taxon>Conifers II</taxon>
        <taxon>Cupressales</taxon>
        <taxon>Taxaceae</taxon>
        <taxon>Taxus</taxon>
    </lineage>
</organism>
<reference evidence="2 3" key="1">
    <citation type="journal article" date="2021" name="Nat. Plants">
        <title>The Taxus genome provides insights into paclitaxel biosynthesis.</title>
        <authorList>
            <person name="Xiong X."/>
            <person name="Gou J."/>
            <person name="Liao Q."/>
            <person name="Li Y."/>
            <person name="Zhou Q."/>
            <person name="Bi G."/>
            <person name="Li C."/>
            <person name="Du R."/>
            <person name="Wang X."/>
            <person name="Sun T."/>
            <person name="Guo L."/>
            <person name="Liang H."/>
            <person name="Lu P."/>
            <person name="Wu Y."/>
            <person name="Zhang Z."/>
            <person name="Ro D.K."/>
            <person name="Shang Y."/>
            <person name="Huang S."/>
            <person name="Yan J."/>
        </authorList>
    </citation>
    <scope>NUCLEOTIDE SEQUENCE [LARGE SCALE GENOMIC DNA]</scope>
    <source>
        <strain evidence="2">Ta-2019</strain>
    </source>
</reference>
<evidence type="ECO:0000313" key="3">
    <source>
        <dbReference type="Proteomes" id="UP000824469"/>
    </source>
</evidence>
<gene>
    <name evidence="2" type="ORF">KI387_011812</name>
</gene>
<proteinExistence type="predicted"/>
<accession>A0AA38CNX2</accession>
<sequence>MDLVGPRVTTVGEKVMEVEGSVMGMEGTLGDKSTREEKMEEVGAWNGGRKRRRNIHWDRCFNDMGRRRSVLVRKS</sequence>
<keyword evidence="3" id="KW-1185">Reference proteome</keyword>
<feature type="compositionally biased region" description="Basic and acidic residues" evidence="1">
    <location>
        <begin position="32"/>
        <end position="41"/>
    </location>
</feature>
<dbReference type="EMBL" id="JAHRHJ020000009">
    <property type="protein sequence ID" value="KAH9300229.1"/>
    <property type="molecule type" value="Genomic_DNA"/>
</dbReference>